<dbReference type="AlphaFoldDB" id="A0AAV9J1V8"/>
<evidence type="ECO:0000256" key="2">
    <source>
        <dbReference type="ARBA" id="ARBA00007599"/>
    </source>
</evidence>
<keyword evidence="8" id="KW-0067">ATP-binding</keyword>
<organism evidence="11 12">
    <name type="scientific">Cyanidium caldarium</name>
    <name type="common">Red alga</name>
    <dbReference type="NCBI Taxonomy" id="2771"/>
    <lineage>
        <taxon>Eukaryota</taxon>
        <taxon>Rhodophyta</taxon>
        <taxon>Bangiophyceae</taxon>
        <taxon>Cyanidiales</taxon>
        <taxon>Cyanidiaceae</taxon>
        <taxon>Cyanidium</taxon>
    </lineage>
</organism>
<dbReference type="EMBL" id="JANCYW010000017">
    <property type="protein sequence ID" value="KAK4538315.1"/>
    <property type="molecule type" value="Genomic_DNA"/>
</dbReference>
<keyword evidence="5" id="KW-0819">tRNA processing</keyword>
<evidence type="ECO:0000256" key="3">
    <source>
        <dbReference type="ARBA" id="ARBA00019010"/>
    </source>
</evidence>
<dbReference type="InterPro" id="IPR003442">
    <property type="entry name" value="T6A_TsaE"/>
</dbReference>
<comment type="similarity">
    <text evidence="2">Belongs to the TsaE family.</text>
</comment>
<sequence length="218" mass="24685">MFLQTVRSPRSFNFWRRLQRTLMVRTVKAQTHPSAPGTASCLQIPLPSERETRALGGALARCARIGDVFLLRGELGSGKTVVARGFLQTFHRDPLLEVTSPTYLLDLPYPDLEGNALLPHATVHHLDLYRVGNAADRSIVDFEHIFRECISLIEWPERLSEWLLPPHHLEVWLRFVPDDETGRTAELVGSASGGRAEGEVRWTQTELEQLCNLLRVNE</sequence>
<dbReference type="GO" id="GO:0005524">
    <property type="term" value="F:ATP binding"/>
    <property type="evidence" value="ECO:0007669"/>
    <property type="project" value="UniProtKB-KW"/>
</dbReference>
<accession>A0AAV9J1V8</accession>
<dbReference type="GO" id="GO:0005737">
    <property type="term" value="C:cytoplasm"/>
    <property type="evidence" value="ECO:0007669"/>
    <property type="project" value="UniProtKB-SubCell"/>
</dbReference>
<name>A0AAV9J1V8_CYACA</name>
<protein>
    <recommendedName>
        <fullName evidence="3">tRNA threonylcarbamoyladenosine biosynthesis protein TsaE</fullName>
    </recommendedName>
    <alternativeName>
        <fullName evidence="10">t(6)A37 threonylcarbamoyladenosine biosynthesis protein TsaE</fullName>
    </alternativeName>
</protein>
<gene>
    <name evidence="11" type="ORF">CDCA_CDCA17G4340</name>
</gene>
<keyword evidence="7" id="KW-0547">Nucleotide-binding</keyword>
<evidence type="ECO:0000256" key="1">
    <source>
        <dbReference type="ARBA" id="ARBA00004496"/>
    </source>
</evidence>
<reference evidence="11 12" key="1">
    <citation type="submission" date="2022-07" db="EMBL/GenBank/DDBJ databases">
        <title>Genome-wide signatures of adaptation to extreme environments.</title>
        <authorList>
            <person name="Cho C.H."/>
            <person name="Yoon H.S."/>
        </authorList>
    </citation>
    <scope>NUCLEOTIDE SEQUENCE [LARGE SCALE GENOMIC DNA]</scope>
    <source>
        <strain evidence="11 12">DBV 063 E5</strain>
    </source>
</reference>
<proteinExistence type="inferred from homology"/>
<dbReference type="PANTHER" id="PTHR33540">
    <property type="entry name" value="TRNA THREONYLCARBAMOYLADENOSINE BIOSYNTHESIS PROTEIN TSAE"/>
    <property type="match status" value="1"/>
</dbReference>
<dbReference type="Proteomes" id="UP001301350">
    <property type="component" value="Unassembled WGS sequence"/>
</dbReference>
<evidence type="ECO:0000256" key="7">
    <source>
        <dbReference type="ARBA" id="ARBA00022741"/>
    </source>
</evidence>
<dbReference type="PANTHER" id="PTHR33540:SF2">
    <property type="entry name" value="TRNA THREONYLCARBAMOYLADENOSINE BIOSYNTHESIS PROTEIN TSAE"/>
    <property type="match status" value="1"/>
</dbReference>
<keyword evidence="9" id="KW-0460">Magnesium</keyword>
<keyword evidence="12" id="KW-1185">Reference proteome</keyword>
<evidence type="ECO:0000313" key="12">
    <source>
        <dbReference type="Proteomes" id="UP001301350"/>
    </source>
</evidence>
<evidence type="ECO:0000256" key="10">
    <source>
        <dbReference type="ARBA" id="ARBA00032441"/>
    </source>
</evidence>
<comment type="subcellular location">
    <subcellularLocation>
        <location evidence="1">Cytoplasm</location>
    </subcellularLocation>
</comment>
<dbReference type="NCBIfam" id="TIGR00150">
    <property type="entry name" value="T6A_YjeE"/>
    <property type="match status" value="1"/>
</dbReference>
<keyword evidence="6" id="KW-0479">Metal-binding</keyword>
<dbReference type="Gene3D" id="3.40.50.300">
    <property type="entry name" value="P-loop containing nucleotide triphosphate hydrolases"/>
    <property type="match status" value="1"/>
</dbReference>
<dbReference type="Pfam" id="PF02367">
    <property type="entry name" value="TsaE"/>
    <property type="match status" value="1"/>
</dbReference>
<dbReference type="GO" id="GO:0002949">
    <property type="term" value="P:tRNA threonylcarbamoyladenosine modification"/>
    <property type="evidence" value="ECO:0007669"/>
    <property type="project" value="InterPro"/>
</dbReference>
<comment type="caution">
    <text evidence="11">The sequence shown here is derived from an EMBL/GenBank/DDBJ whole genome shotgun (WGS) entry which is preliminary data.</text>
</comment>
<evidence type="ECO:0000256" key="5">
    <source>
        <dbReference type="ARBA" id="ARBA00022694"/>
    </source>
</evidence>
<dbReference type="InterPro" id="IPR027417">
    <property type="entry name" value="P-loop_NTPase"/>
</dbReference>
<evidence type="ECO:0000256" key="4">
    <source>
        <dbReference type="ARBA" id="ARBA00022490"/>
    </source>
</evidence>
<dbReference type="SUPFAM" id="SSF52540">
    <property type="entry name" value="P-loop containing nucleoside triphosphate hydrolases"/>
    <property type="match status" value="1"/>
</dbReference>
<evidence type="ECO:0000256" key="8">
    <source>
        <dbReference type="ARBA" id="ARBA00022840"/>
    </source>
</evidence>
<evidence type="ECO:0000256" key="6">
    <source>
        <dbReference type="ARBA" id="ARBA00022723"/>
    </source>
</evidence>
<evidence type="ECO:0000313" key="11">
    <source>
        <dbReference type="EMBL" id="KAK4538315.1"/>
    </source>
</evidence>
<evidence type="ECO:0000256" key="9">
    <source>
        <dbReference type="ARBA" id="ARBA00022842"/>
    </source>
</evidence>
<dbReference type="GO" id="GO:0046872">
    <property type="term" value="F:metal ion binding"/>
    <property type="evidence" value="ECO:0007669"/>
    <property type="project" value="UniProtKB-KW"/>
</dbReference>
<keyword evidence="4" id="KW-0963">Cytoplasm</keyword>